<proteinExistence type="predicted"/>
<dbReference type="InterPro" id="IPR011990">
    <property type="entry name" value="TPR-like_helical_dom_sf"/>
</dbReference>
<dbReference type="Gene3D" id="1.25.40.10">
    <property type="entry name" value="Tetratricopeptide repeat domain"/>
    <property type="match status" value="1"/>
</dbReference>
<keyword evidence="2" id="KW-1185">Reference proteome</keyword>
<sequence length="393" mass="41398">MLAALAETLHVPPHVLGVADTRQRSVPIATPTAKVEAKLTPDEGTDPMRRRTVLAGLTSLAGTAVVGMPPAAAATNPVAGLGALLLNALASTGAPTTLPTLRHAVSTARSVFQHGRYAAVATSLLQLLPTAHATHHAATATGEIAAAQGQLAELYTLATELMVKLSRDYLAAPAADRALHAAHSSGDILTQATARRTQAIVLRRAGQAATAHRIVLDTAVALQPDLHRGPEYLSVYGSLLSTAAYTAAVDGNRTSAHDLIGEAVDTADRLGVDSNHRFTAFGPTGVRLYQISMSRVLGDFGTAIETARRVPAAGIPLVERRARYWADVARSFHRWGKPEQCYRALLAAEQAAPDEVRYRQPIQQITGELLRHPISSSLPGLRAFAGRVGVRGG</sequence>
<accession>A0A558BGA6</accession>
<dbReference type="Proteomes" id="UP000320011">
    <property type="component" value="Unassembled WGS sequence"/>
</dbReference>
<dbReference type="OrthoDB" id="3865941at2"/>
<dbReference type="RefSeq" id="WP_144591358.1">
    <property type="nucleotide sequence ID" value="NZ_VJWX01000328.1"/>
</dbReference>
<protein>
    <submittedName>
        <fullName evidence="1">XRE family transcriptional regulator</fullName>
    </submittedName>
</protein>
<evidence type="ECO:0000313" key="1">
    <source>
        <dbReference type="EMBL" id="TVT35554.1"/>
    </source>
</evidence>
<organism evidence="1 2">
    <name type="scientific">Amycolatopsis rhizosphaerae</name>
    <dbReference type="NCBI Taxonomy" id="2053003"/>
    <lineage>
        <taxon>Bacteria</taxon>
        <taxon>Bacillati</taxon>
        <taxon>Actinomycetota</taxon>
        <taxon>Actinomycetes</taxon>
        <taxon>Pseudonocardiales</taxon>
        <taxon>Pseudonocardiaceae</taxon>
        <taxon>Amycolatopsis</taxon>
    </lineage>
</organism>
<dbReference type="AlphaFoldDB" id="A0A558BGA6"/>
<comment type="caution">
    <text evidence="1">The sequence shown here is derived from an EMBL/GenBank/DDBJ whole genome shotgun (WGS) entry which is preliminary data.</text>
</comment>
<evidence type="ECO:0000313" key="2">
    <source>
        <dbReference type="Proteomes" id="UP000320011"/>
    </source>
</evidence>
<name>A0A558BGA6_9PSEU</name>
<gene>
    <name evidence="1" type="ORF">FNH05_26085</name>
</gene>
<reference evidence="1 2" key="2">
    <citation type="submission" date="2019-08" db="EMBL/GenBank/DDBJ databases">
        <title>Amycolatopsis acidicola sp. nov., isolated from peat swamp forest soil.</title>
        <authorList>
            <person name="Srisuk N."/>
        </authorList>
    </citation>
    <scope>NUCLEOTIDE SEQUENCE [LARGE SCALE GENOMIC DNA]</scope>
    <source>
        <strain evidence="1 2">TBRC 6029</strain>
    </source>
</reference>
<dbReference type="EMBL" id="VJWX01000328">
    <property type="protein sequence ID" value="TVT35554.1"/>
    <property type="molecule type" value="Genomic_DNA"/>
</dbReference>
<reference evidence="1 2" key="1">
    <citation type="submission" date="2019-07" db="EMBL/GenBank/DDBJ databases">
        <authorList>
            <person name="Duangmal K."/>
            <person name="Teo W.F.A."/>
        </authorList>
    </citation>
    <scope>NUCLEOTIDE SEQUENCE [LARGE SCALE GENOMIC DNA]</scope>
    <source>
        <strain evidence="1 2">TBRC 6029</strain>
    </source>
</reference>